<gene>
    <name evidence="2" type="ORF">L602_000500000390</name>
</gene>
<proteinExistence type="predicted"/>
<sequence>MARPEVRQVVDSLGLNDMSTQQLALYFALSLAGDDGTVITSMFSESHIRQNVTLADQYEALGERGRQFASRLLSEIGPMSRTPDAAGRSGKQDDEVR</sequence>
<dbReference type="EMBL" id="VLJN01000045">
    <property type="protein sequence ID" value="TWG80393.1"/>
    <property type="molecule type" value="Genomic_DNA"/>
</dbReference>
<organism evidence="2 3">
    <name type="scientific">Cupriavidus gilardii J11</name>
    <dbReference type="NCBI Taxonomy" id="936133"/>
    <lineage>
        <taxon>Bacteria</taxon>
        <taxon>Pseudomonadati</taxon>
        <taxon>Pseudomonadota</taxon>
        <taxon>Betaproteobacteria</taxon>
        <taxon>Burkholderiales</taxon>
        <taxon>Burkholderiaceae</taxon>
        <taxon>Cupriavidus</taxon>
    </lineage>
</organism>
<reference evidence="2 3" key="1">
    <citation type="submission" date="2019-07" db="EMBL/GenBank/DDBJ databases">
        <title>Genome sequencing of lignin-degrading bacterial isolates.</title>
        <authorList>
            <person name="Gladden J."/>
        </authorList>
    </citation>
    <scope>NUCLEOTIDE SEQUENCE [LARGE SCALE GENOMIC DNA]</scope>
    <source>
        <strain evidence="2 3">J11</strain>
    </source>
</reference>
<protein>
    <submittedName>
        <fullName evidence="2">Uncharacterized protein</fullName>
    </submittedName>
</protein>
<feature type="region of interest" description="Disordered" evidence="1">
    <location>
        <begin position="74"/>
        <end position="97"/>
    </location>
</feature>
<evidence type="ECO:0000313" key="3">
    <source>
        <dbReference type="Proteomes" id="UP000318141"/>
    </source>
</evidence>
<dbReference type="Proteomes" id="UP000318141">
    <property type="component" value="Unassembled WGS sequence"/>
</dbReference>
<dbReference type="AlphaFoldDB" id="A0A562B5L6"/>
<comment type="caution">
    <text evidence="2">The sequence shown here is derived from an EMBL/GenBank/DDBJ whole genome shotgun (WGS) entry which is preliminary data.</text>
</comment>
<name>A0A562B5L6_9BURK</name>
<evidence type="ECO:0000313" key="2">
    <source>
        <dbReference type="EMBL" id="TWG80393.1"/>
    </source>
</evidence>
<evidence type="ECO:0000256" key="1">
    <source>
        <dbReference type="SAM" id="MobiDB-lite"/>
    </source>
</evidence>
<accession>A0A562B5L6</accession>
<keyword evidence="3" id="KW-1185">Reference proteome</keyword>